<proteinExistence type="predicted"/>
<sequence length="86" mass="9737">MMVSWVSKFRIFRGQQVSWNNIFYTAIVDHDIPAVYQLWDGLDQVKRQSLSQSISGGVELACILSSADQSVQSKMKDWAELINLTG</sequence>
<accession>A0ABP0VVV3</accession>
<name>A0ABP0VVV3_9BRYO</name>
<dbReference type="EMBL" id="OZ020106">
    <property type="protein sequence ID" value="CAK9258608.1"/>
    <property type="molecule type" value="Genomic_DNA"/>
</dbReference>
<gene>
    <name evidence="1" type="ORF">CSSPJE1EN1_LOCUS4086</name>
</gene>
<dbReference type="Proteomes" id="UP001497444">
    <property type="component" value="Chromosome 11"/>
</dbReference>
<reference evidence="1" key="1">
    <citation type="submission" date="2024-02" db="EMBL/GenBank/DDBJ databases">
        <authorList>
            <consortium name="ELIXIR-Norway"/>
            <consortium name="Elixir Norway"/>
        </authorList>
    </citation>
    <scope>NUCLEOTIDE SEQUENCE</scope>
</reference>
<evidence type="ECO:0000313" key="2">
    <source>
        <dbReference type="Proteomes" id="UP001497444"/>
    </source>
</evidence>
<evidence type="ECO:0000313" key="1">
    <source>
        <dbReference type="EMBL" id="CAK9258608.1"/>
    </source>
</evidence>
<keyword evidence="2" id="KW-1185">Reference proteome</keyword>
<organism evidence="1 2">
    <name type="scientific">Sphagnum jensenii</name>
    <dbReference type="NCBI Taxonomy" id="128206"/>
    <lineage>
        <taxon>Eukaryota</taxon>
        <taxon>Viridiplantae</taxon>
        <taxon>Streptophyta</taxon>
        <taxon>Embryophyta</taxon>
        <taxon>Bryophyta</taxon>
        <taxon>Sphagnophytina</taxon>
        <taxon>Sphagnopsida</taxon>
        <taxon>Sphagnales</taxon>
        <taxon>Sphagnaceae</taxon>
        <taxon>Sphagnum</taxon>
    </lineage>
</organism>
<protein>
    <submittedName>
        <fullName evidence="1">Uncharacterized protein</fullName>
    </submittedName>
</protein>